<dbReference type="NCBIfam" id="NF005470">
    <property type="entry name" value="PRK07064.1"/>
    <property type="match status" value="1"/>
</dbReference>
<dbReference type="InterPro" id="IPR012001">
    <property type="entry name" value="Thiamin_PyroP_enz_TPP-bd_dom"/>
</dbReference>
<dbReference type="InterPro" id="IPR045229">
    <property type="entry name" value="TPP_enz"/>
</dbReference>
<feature type="domain" description="Thiamine pyrophosphate enzyme central" evidence="5">
    <location>
        <begin position="196"/>
        <end position="324"/>
    </location>
</feature>
<dbReference type="CDD" id="cd00568">
    <property type="entry name" value="TPP_enzymes"/>
    <property type="match status" value="1"/>
</dbReference>
<evidence type="ECO:0000256" key="3">
    <source>
        <dbReference type="ARBA" id="ARBA00023052"/>
    </source>
</evidence>
<dbReference type="GO" id="GO:0050660">
    <property type="term" value="F:flavin adenine dinucleotide binding"/>
    <property type="evidence" value="ECO:0007669"/>
    <property type="project" value="TreeGrafter"/>
</dbReference>
<protein>
    <recommendedName>
        <fullName evidence="10">Thiamine pyrophosphate-binding protein</fullName>
    </recommendedName>
</protein>
<organism evidence="8 9">
    <name type="scientific">Cedecea neteri</name>
    <dbReference type="NCBI Taxonomy" id="158822"/>
    <lineage>
        <taxon>Bacteria</taxon>
        <taxon>Pseudomonadati</taxon>
        <taxon>Pseudomonadota</taxon>
        <taxon>Gammaproteobacteria</taxon>
        <taxon>Enterobacterales</taxon>
        <taxon>Enterobacteriaceae</taxon>
        <taxon>Cedecea</taxon>
    </lineage>
</organism>
<evidence type="ECO:0000313" key="9">
    <source>
        <dbReference type="Proteomes" id="UP000029481"/>
    </source>
</evidence>
<dbReference type="PANTHER" id="PTHR18968:SF13">
    <property type="entry name" value="ACETOLACTATE SYNTHASE CATALYTIC SUBUNIT, MITOCHONDRIAL"/>
    <property type="match status" value="1"/>
</dbReference>
<evidence type="ECO:0000313" key="8">
    <source>
        <dbReference type="EMBL" id="AIR06046.1"/>
    </source>
</evidence>
<dbReference type="InterPro" id="IPR000399">
    <property type="entry name" value="TPP-bd_CS"/>
</dbReference>
<dbReference type="InterPro" id="IPR029061">
    <property type="entry name" value="THDP-binding"/>
</dbReference>
<dbReference type="RefSeq" id="WP_038479047.1">
    <property type="nucleotide sequence ID" value="NZ_CP009451.1"/>
</dbReference>
<dbReference type="AlphaFoldDB" id="A0A089Q453"/>
<evidence type="ECO:0000259" key="5">
    <source>
        <dbReference type="Pfam" id="PF00205"/>
    </source>
</evidence>
<comment type="cofactor">
    <cofactor evidence="1">
        <name>thiamine diphosphate</name>
        <dbReference type="ChEBI" id="CHEBI:58937"/>
    </cofactor>
</comment>
<dbReference type="GO" id="GO:0009097">
    <property type="term" value="P:isoleucine biosynthetic process"/>
    <property type="evidence" value="ECO:0007669"/>
    <property type="project" value="TreeGrafter"/>
</dbReference>
<evidence type="ECO:0000256" key="4">
    <source>
        <dbReference type="RuleBase" id="RU362132"/>
    </source>
</evidence>
<dbReference type="Gene3D" id="3.40.50.1220">
    <property type="entry name" value="TPP-binding domain"/>
    <property type="match status" value="1"/>
</dbReference>
<reference evidence="8 9" key="1">
    <citation type="submission" date="2014-09" db="EMBL/GenBank/DDBJ databases">
        <title>Cedecea neteri SSMD04 Genome Sequencing.</title>
        <authorList>
            <person name="Tan J.-Y."/>
        </authorList>
    </citation>
    <scope>NUCLEOTIDE SEQUENCE [LARGE SCALE GENOMIC DNA]</scope>
    <source>
        <strain evidence="8 9">SSMD04</strain>
    </source>
</reference>
<feature type="domain" description="Thiamine pyrophosphate enzyme TPP-binding" evidence="6">
    <location>
        <begin position="387"/>
        <end position="527"/>
    </location>
</feature>
<dbReference type="PANTHER" id="PTHR18968">
    <property type="entry name" value="THIAMINE PYROPHOSPHATE ENZYMES"/>
    <property type="match status" value="1"/>
</dbReference>
<name>A0A089Q453_9ENTR</name>
<evidence type="ECO:0008006" key="10">
    <source>
        <dbReference type="Google" id="ProtNLM"/>
    </source>
</evidence>
<dbReference type="Pfam" id="PF02775">
    <property type="entry name" value="TPP_enzyme_C"/>
    <property type="match status" value="1"/>
</dbReference>
<dbReference type="OrthoDB" id="8664451at2"/>
<dbReference type="EMBL" id="CP009451">
    <property type="protein sequence ID" value="AIR06046.1"/>
    <property type="molecule type" value="Genomic_DNA"/>
</dbReference>
<dbReference type="GO" id="GO:0030976">
    <property type="term" value="F:thiamine pyrophosphate binding"/>
    <property type="evidence" value="ECO:0007669"/>
    <property type="project" value="InterPro"/>
</dbReference>
<dbReference type="GO" id="GO:0005948">
    <property type="term" value="C:acetolactate synthase complex"/>
    <property type="evidence" value="ECO:0007669"/>
    <property type="project" value="TreeGrafter"/>
</dbReference>
<dbReference type="Proteomes" id="UP000029481">
    <property type="component" value="Chromosome"/>
</dbReference>
<evidence type="ECO:0000259" key="7">
    <source>
        <dbReference type="Pfam" id="PF02776"/>
    </source>
</evidence>
<keyword evidence="3 4" id="KW-0786">Thiamine pyrophosphate</keyword>
<dbReference type="GO" id="GO:0009099">
    <property type="term" value="P:L-valine biosynthetic process"/>
    <property type="evidence" value="ECO:0007669"/>
    <property type="project" value="TreeGrafter"/>
</dbReference>
<accession>A0A089Q453</accession>
<evidence type="ECO:0000256" key="1">
    <source>
        <dbReference type="ARBA" id="ARBA00001964"/>
    </source>
</evidence>
<sequence length="546" mass="57710">MSEMITVGDAIARTLEQYKVEAIYGVISIHNLPIADAVGQRGNIRFVPARGEAGSVTMADAHGRFSGLGVALTSTGAGAGNAVGALVEAMNACTPLLHLTGQVEKAWLDADTGFIHETRDQLTFLKASSKRAYRISNANQAMAILHKAIQEAQTPPCGPVSVEIPIDIQGAKIPLSLVTAPVKAASASTVDATVVDTLWAQLKQAKQPLLWLGGGALGCSEAVKKLADAGITVISSTHARGVLADSHRASLRAFHNSPSVEALIAQCDFTLVAGSRLRSNETRSWTLDLPHPRVQVDIDPAAASRNYLMDNTLVADCASLMAALADKAQGREWGDAHWDAQVQEAVAKADQGLREQCGAYAKLNDAIEKALPKDGLLVRDITVSGSLWGSRLFRAHGPLMNIHSLAGAIGMGLPMAIGTAIANPQRKVVGLVGDGGLSLNMGELATLAQEKANVTLLVMNDGGYGVMRGIQDKYFGGRQYYNELHTPDFTQLAQAIGLQAWSVERAEDFDSVMTEALAMPGPSVVEVRMGLIGALKFAGPPQKTLY</sequence>
<dbReference type="Pfam" id="PF00205">
    <property type="entry name" value="TPP_enzyme_M"/>
    <property type="match status" value="1"/>
</dbReference>
<feature type="domain" description="Thiamine pyrophosphate enzyme N-terminal TPP-binding" evidence="7">
    <location>
        <begin position="6"/>
        <end position="122"/>
    </location>
</feature>
<proteinExistence type="inferred from homology"/>
<dbReference type="SUPFAM" id="SSF52518">
    <property type="entry name" value="Thiamin diphosphate-binding fold (THDP-binding)"/>
    <property type="match status" value="2"/>
</dbReference>
<dbReference type="InterPro" id="IPR011766">
    <property type="entry name" value="TPP_enzyme_TPP-bd"/>
</dbReference>
<evidence type="ECO:0000256" key="2">
    <source>
        <dbReference type="ARBA" id="ARBA00007812"/>
    </source>
</evidence>
<dbReference type="GO" id="GO:0003984">
    <property type="term" value="F:acetolactate synthase activity"/>
    <property type="evidence" value="ECO:0007669"/>
    <property type="project" value="TreeGrafter"/>
</dbReference>
<keyword evidence="9" id="KW-1185">Reference proteome</keyword>
<dbReference type="InterPro" id="IPR012000">
    <property type="entry name" value="Thiamin_PyroP_enz_cen_dom"/>
</dbReference>
<dbReference type="Pfam" id="PF02776">
    <property type="entry name" value="TPP_enzyme_N"/>
    <property type="match status" value="1"/>
</dbReference>
<dbReference type="CDD" id="cd07035">
    <property type="entry name" value="TPP_PYR_POX_like"/>
    <property type="match status" value="1"/>
</dbReference>
<dbReference type="PROSITE" id="PS00187">
    <property type="entry name" value="TPP_ENZYMES"/>
    <property type="match status" value="1"/>
</dbReference>
<dbReference type="Gene3D" id="3.40.50.970">
    <property type="match status" value="2"/>
</dbReference>
<dbReference type="SUPFAM" id="SSF52467">
    <property type="entry name" value="DHS-like NAD/FAD-binding domain"/>
    <property type="match status" value="1"/>
</dbReference>
<dbReference type="KEGG" id="cnt:JT31_15910"/>
<dbReference type="InterPro" id="IPR029035">
    <property type="entry name" value="DHS-like_NAD/FAD-binding_dom"/>
</dbReference>
<dbReference type="GO" id="GO:0000287">
    <property type="term" value="F:magnesium ion binding"/>
    <property type="evidence" value="ECO:0007669"/>
    <property type="project" value="InterPro"/>
</dbReference>
<evidence type="ECO:0000259" key="6">
    <source>
        <dbReference type="Pfam" id="PF02775"/>
    </source>
</evidence>
<gene>
    <name evidence="8" type="ORF">JT31_15910</name>
</gene>
<comment type="similarity">
    <text evidence="2 4">Belongs to the TPP enzyme family.</text>
</comment>